<proteinExistence type="inferred from homology"/>
<feature type="chain" id="PRO_5043686634" description="Pectinesterase inhibitor domain-containing protein" evidence="5">
    <location>
        <begin position="24"/>
        <end position="259"/>
    </location>
</feature>
<evidence type="ECO:0000313" key="8">
    <source>
        <dbReference type="Proteomes" id="UP000826271"/>
    </source>
</evidence>
<dbReference type="SUPFAM" id="SSF101148">
    <property type="entry name" value="Plant invertase/pectin methylesterase inhibitor"/>
    <property type="match status" value="1"/>
</dbReference>
<dbReference type="SMART" id="SM00856">
    <property type="entry name" value="PMEI"/>
    <property type="match status" value="1"/>
</dbReference>
<sequence length="259" mass="27735">MPMTCHLVLATLLLALFLCNSQADLIDDVCSKSTNPTLCKNTLRSDPRSRGADVRGLGIIIANKAVSVTIATQKIVESLPNGANKDACVFYCKDAFVYLNTCPDFLKLGQPNLIIALKTAVSRALNDLRTCDAKFGATEPGNLKASSKQAQDYANILSVIANSLPGRNVVGDTTGVSCSRRADGTRGVHWPGGIKRSVSRCDKLRKVFGTIGPRLVLLFSPAEDESLEPSSSRSREGREFGSGQDFSKPGGALTRDDSR</sequence>
<keyword evidence="8" id="KW-1185">Reference proteome</keyword>
<dbReference type="Pfam" id="PF04043">
    <property type="entry name" value="PMEI"/>
    <property type="match status" value="1"/>
</dbReference>
<dbReference type="Gene3D" id="1.20.140.40">
    <property type="entry name" value="Invertase/pectin methylesterase inhibitor family protein"/>
    <property type="match status" value="1"/>
</dbReference>
<dbReference type="EMBL" id="WHWC01000008">
    <property type="protein sequence ID" value="KAG8377550.1"/>
    <property type="molecule type" value="Genomic_DNA"/>
</dbReference>
<evidence type="ECO:0000256" key="4">
    <source>
        <dbReference type="SAM" id="MobiDB-lite"/>
    </source>
</evidence>
<dbReference type="Proteomes" id="UP000826271">
    <property type="component" value="Unassembled WGS sequence"/>
</dbReference>
<dbReference type="GO" id="GO:0046910">
    <property type="term" value="F:pectinesterase inhibitor activity"/>
    <property type="evidence" value="ECO:0007669"/>
    <property type="project" value="InterPro"/>
</dbReference>
<keyword evidence="1 5" id="KW-0732">Signal</keyword>
<dbReference type="InterPro" id="IPR035513">
    <property type="entry name" value="Invertase/methylesterase_inhib"/>
</dbReference>
<evidence type="ECO:0000256" key="3">
    <source>
        <dbReference type="ARBA" id="ARBA00038471"/>
    </source>
</evidence>
<dbReference type="NCBIfam" id="TIGR01614">
    <property type="entry name" value="PME_inhib"/>
    <property type="match status" value="1"/>
</dbReference>
<protein>
    <recommendedName>
        <fullName evidence="6">Pectinesterase inhibitor domain-containing protein</fullName>
    </recommendedName>
</protein>
<dbReference type="PANTHER" id="PTHR35357:SF23">
    <property type="entry name" value="PECTINESTERASE INHIBITOR DOMAIN-CONTAINING PROTEIN"/>
    <property type="match status" value="1"/>
</dbReference>
<reference evidence="7" key="1">
    <citation type="submission" date="2019-10" db="EMBL/GenBank/DDBJ databases">
        <authorList>
            <person name="Zhang R."/>
            <person name="Pan Y."/>
            <person name="Wang J."/>
            <person name="Ma R."/>
            <person name="Yu S."/>
        </authorList>
    </citation>
    <scope>NUCLEOTIDE SEQUENCE</scope>
    <source>
        <strain evidence="7">LA-IB0</strain>
        <tissue evidence="7">Leaf</tissue>
    </source>
</reference>
<comment type="similarity">
    <text evidence="3">Belongs to the PMEI family.</text>
</comment>
<gene>
    <name evidence="7" type="ORF">BUALT_Bualt08G0044800</name>
</gene>
<feature type="signal peptide" evidence="5">
    <location>
        <begin position="1"/>
        <end position="23"/>
    </location>
</feature>
<feature type="region of interest" description="Disordered" evidence="4">
    <location>
        <begin position="222"/>
        <end position="259"/>
    </location>
</feature>
<accession>A0AAV6XEK9</accession>
<keyword evidence="2" id="KW-1015">Disulfide bond</keyword>
<evidence type="ECO:0000256" key="2">
    <source>
        <dbReference type="ARBA" id="ARBA00023157"/>
    </source>
</evidence>
<name>A0AAV6XEK9_9LAMI</name>
<feature type="domain" description="Pectinesterase inhibitor" evidence="6">
    <location>
        <begin position="21"/>
        <end position="166"/>
    </location>
</feature>
<evidence type="ECO:0000256" key="1">
    <source>
        <dbReference type="ARBA" id="ARBA00022729"/>
    </source>
</evidence>
<evidence type="ECO:0000259" key="6">
    <source>
        <dbReference type="SMART" id="SM00856"/>
    </source>
</evidence>
<organism evidence="7 8">
    <name type="scientific">Buddleja alternifolia</name>
    <dbReference type="NCBI Taxonomy" id="168488"/>
    <lineage>
        <taxon>Eukaryota</taxon>
        <taxon>Viridiplantae</taxon>
        <taxon>Streptophyta</taxon>
        <taxon>Embryophyta</taxon>
        <taxon>Tracheophyta</taxon>
        <taxon>Spermatophyta</taxon>
        <taxon>Magnoliopsida</taxon>
        <taxon>eudicotyledons</taxon>
        <taxon>Gunneridae</taxon>
        <taxon>Pentapetalae</taxon>
        <taxon>asterids</taxon>
        <taxon>lamiids</taxon>
        <taxon>Lamiales</taxon>
        <taxon>Scrophulariaceae</taxon>
        <taxon>Buddlejeae</taxon>
        <taxon>Buddleja</taxon>
    </lineage>
</organism>
<dbReference type="AlphaFoldDB" id="A0AAV6XEK9"/>
<dbReference type="CDD" id="cd15797">
    <property type="entry name" value="PMEI"/>
    <property type="match status" value="1"/>
</dbReference>
<evidence type="ECO:0000256" key="5">
    <source>
        <dbReference type="SAM" id="SignalP"/>
    </source>
</evidence>
<dbReference type="PANTHER" id="PTHR35357">
    <property type="entry name" value="OS02G0537100 PROTEIN"/>
    <property type="match status" value="1"/>
</dbReference>
<evidence type="ECO:0000313" key="7">
    <source>
        <dbReference type="EMBL" id="KAG8377550.1"/>
    </source>
</evidence>
<dbReference type="InterPro" id="IPR034086">
    <property type="entry name" value="PMEI_plant"/>
</dbReference>
<comment type="caution">
    <text evidence="7">The sequence shown here is derived from an EMBL/GenBank/DDBJ whole genome shotgun (WGS) entry which is preliminary data.</text>
</comment>
<dbReference type="InterPro" id="IPR006501">
    <property type="entry name" value="Pectinesterase_inhib_dom"/>
</dbReference>